<protein>
    <submittedName>
        <fullName evidence="2">DUF2177 family protein</fullName>
    </submittedName>
</protein>
<accession>A0A3S3RHK3</accession>
<keyword evidence="3" id="KW-1185">Reference proteome</keyword>
<evidence type="ECO:0000256" key="1">
    <source>
        <dbReference type="SAM" id="Phobius"/>
    </source>
</evidence>
<dbReference type="AlphaFoldDB" id="A0A3S3RHK3"/>
<dbReference type="Pfam" id="PF09945">
    <property type="entry name" value="DUF2177"/>
    <property type="match status" value="1"/>
</dbReference>
<dbReference type="OrthoDB" id="166547at2"/>
<dbReference type="Proteomes" id="UP000287687">
    <property type="component" value="Unassembled WGS sequence"/>
</dbReference>
<dbReference type="EMBL" id="SBIP01000004">
    <property type="protein sequence ID" value="RWX76117.1"/>
    <property type="molecule type" value="Genomic_DNA"/>
</dbReference>
<gene>
    <name evidence="2" type="ORF">EPK99_17175</name>
</gene>
<keyword evidence="1" id="KW-1133">Transmembrane helix</keyword>
<feature type="transmembrane region" description="Helical" evidence="1">
    <location>
        <begin position="52"/>
        <end position="71"/>
    </location>
</feature>
<sequence>MLQRQPPLHVHAIAYVSTVVIFAGMDFVWLTATADYLYRPILGDMLAAQPRMIPAILFYLGYAAGLTYLAVRPGLLTGSVRTSAIQGAAVGFTAYATYDLTNHATLKNWSAYLTVTDLIWGTVLSAFAAALASLVAGRFFPANR</sequence>
<keyword evidence="1" id="KW-0812">Transmembrane</keyword>
<evidence type="ECO:0000313" key="2">
    <source>
        <dbReference type="EMBL" id="RWX76117.1"/>
    </source>
</evidence>
<name>A0A3S3RHK3_9HYPH</name>
<dbReference type="InterPro" id="IPR018687">
    <property type="entry name" value="DUF2177_membr"/>
</dbReference>
<feature type="transmembrane region" description="Helical" evidence="1">
    <location>
        <begin position="118"/>
        <end position="140"/>
    </location>
</feature>
<organism evidence="2 3">
    <name type="scientific">Neorhizobium lilium</name>
    <dbReference type="NCBI Taxonomy" id="2503024"/>
    <lineage>
        <taxon>Bacteria</taxon>
        <taxon>Pseudomonadati</taxon>
        <taxon>Pseudomonadota</taxon>
        <taxon>Alphaproteobacteria</taxon>
        <taxon>Hyphomicrobiales</taxon>
        <taxon>Rhizobiaceae</taxon>
        <taxon>Rhizobium/Agrobacterium group</taxon>
        <taxon>Neorhizobium</taxon>
    </lineage>
</organism>
<keyword evidence="1" id="KW-0472">Membrane</keyword>
<evidence type="ECO:0000313" key="3">
    <source>
        <dbReference type="Proteomes" id="UP000287687"/>
    </source>
</evidence>
<proteinExistence type="predicted"/>
<feature type="transmembrane region" description="Helical" evidence="1">
    <location>
        <begin position="12"/>
        <end position="32"/>
    </location>
</feature>
<reference evidence="2 3" key="1">
    <citation type="submission" date="2019-01" db="EMBL/GenBank/DDBJ databases">
        <title>The draft genome of Rhizobium sp. 24NR.</title>
        <authorList>
            <person name="Liu L."/>
            <person name="Liang L."/>
            <person name="Shi S."/>
            <person name="Xu L."/>
            <person name="Wang X."/>
            <person name="Li L."/>
            <person name="Zhang X."/>
        </authorList>
    </citation>
    <scope>NUCLEOTIDE SEQUENCE [LARGE SCALE GENOMIC DNA]</scope>
    <source>
        <strain evidence="2 3">24NR</strain>
    </source>
</reference>
<comment type="caution">
    <text evidence="2">The sequence shown here is derived from an EMBL/GenBank/DDBJ whole genome shotgun (WGS) entry which is preliminary data.</text>
</comment>